<gene>
    <name evidence="3" type="ORF">CIPAW_09G174500</name>
</gene>
<reference evidence="3" key="1">
    <citation type="submission" date="2020-12" db="EMBL/GenBank/DDBJ databases">
        <title>WGS assembly of Carya illinoinensis cv. Pawnee.</title>
        <authorList>
            <person name="Platts A."/>
            <person name="Shu S."/>
            <person name="Wright S."/>
            <person name="Barry K."/>
            <person name="Edger P."/>
            <person name="Pires J.C."/>
            <person name="Schmutz J."/>
        </authorList>
    </citation>
    <scope>NUCLEOTIDE SEQUENCE</scope>
    <source>
        <tissue evidence="3">Leaf</tissue>
    </source>
</reference>
<feature type="compositionally biased region" description="Pro residues" evidence="1">
    <location>
        <begin position="61"/>
        <end position="74"/>
    </location>
</feature>
<keyword evidence="2" id="KW-0812">Transmembrane</keyword>
<evidence type="ECO:0000313" key="3">
    <source>
        <dbReference type="EMBL" id="KAG6642927.1"/>
    </source>
</evidence>
<dbReference type="Proteomes" id="UP000811609">
    <property type="component" value="Chromosome 9"/>
</dbReference>
<feature type="region of interest" description="Disordered" evidence="1">
    <location>
        <begin position="56"/>
        <end position="81"/>
    </location>
</feature>
<organism evidence="3 4">
    <name type="scientific">Carya illinoinensis</name>
    <name type="common">Pecan</name>
    <dbReference type="NCBI Taxonomy" id="32201"/>
    <lineage>
        <taxon>Eukaryota</taxon>
        <taxon>Viridiplantae</taxon>
        <taxon>Streptophyta</taxon>
        <taxon>Embryophyta</taxon>
        <taxon>Tracheophyta</taxon>
        <taxon>Spermatophyta</taxon>
        <taxon>Magnoliopsida</taxon>
        <taxon>eudicotyledons</taxon>
        <taxon>Gunneridae</taxon>
        <taxon>Pentapetalae</taxon>
        <taxon>rosids</taxon>
        <taxon>fabids</taxon>
        <taxon>Fagales</taxon>
        <taxon>Juglandaceae</taxon>
        <taxon>Carya</taxon>
    </lineage>
</organism>
<evidence type="ECO:0000256" key="1">
    <source>
        <dbReference type="SAM" id="MobiDB-lite"/>
    </source>
</evidence>
<protein>
    <submittedName>
        <fullName evidence="3">Uncharacterized protein</fullName>
    </submittedName>
</protein>
<feature type="transmembrane region" description="Helical" evidence="2">
    <location>
        <begin position="22"/>
        <end position="47"/>
    </location>
</feature>
<dbReference type="EMBL" id="CM031817">
    <property type="protein sequence ID" value="KAG6642927.1"/>
    <property type="molecule type" value="Genomic_DNA"/>
</dbReference>
<evidence type="ECO:0000313" key="4">
    <source>
        <dbReference type="Proteomes" id="UP000811609"/>
    </source>
</evidence>
<dbReference type="AlphaFoldDB" id="A0A8T1PNV7"/>
<accession>A0A8T1PNV7</accession>
<sequence length="81" mass="9124">MKQLSWHQCRERERENHKSLKMGYIVVISLPVILFILIVALAFYLLGRAQGRSQAARIPHYGPPAPPLHAPSPPQDKSAQV</sequence>
<comment type="caution">
    <text evidence="3">The sequence shown here is derived from an EMBL/GenBank/DDBJ whole genome shotgun (WGS) entry which is preliminary data.</text>
</comment>
<keyword evidence="2" id="KW-0472">Membrane</keyword>
<evidence type="ECO:0000256" key="2">
    <source>
        <dbReference type="SAM" id="Phobius"/>
    </source>
</evidence>
<keyword evidence="4" id="KW-1185">Reference proteome</keyword>
<keyword evidence="2" id="KW-1133">Transmembrane helix</keyword>
<proteinExistence type="predicted"/>
<name>A0A8T1PNV7_CARIL</name>